<dbReference type="OrthoDB" id="9807157at2"/>
<evidence type="ECO:0000256" key="6">
    <source>
        <dbReference type="ARBA" id="ARBA00022679"/>
    </source>
</evidence>
<evidence type="ECO:0000256" key="8">
    <source>
        <dbReference type="ARBA" id="ARBA00022898"/>
    </source>
</evidence>
<dbReference type="PANTHER" id="PTHR13693:SF100">
    <property type="entry name" value="8-AMINO-7-OXONONANOATE SYNTHASE"/>
    <property type="match status" value="1"/>
</dbReference>
<keyword evidence="15" id="KW-1185">Reference proteome</keyword>
<evidence type="ECO:0000256" key="10">
    <source>
        <dbReference type="ARBA" id="ARBA00033381"/>
    </source>
</evidence>
<accession>A0A497XKQ6</accession>
<evidence type="ECO:0000256" key="1">
    <source>
        <dbReference type="ARBA" id="ARBA00001933"/>
    </source>
</evidence>
<dbReference type="InterPro" id="IPR015421">
    <property type="entry name" value="PyrdxlP-dep_Trfase_major"/>
</dbReference>
<dbReference type="InterPro" id="IPR004839">
    <property type="entry name" value="Aminotransferase_I/II_large"/>
</dbReference>
<dbReference type="PROSITE" id="PS00599">
    <property type="entry name" value="AA_TRANSFER_CLASS_2"/>
    <property type="match status" value="1"/>
</dbReference>
<evidence type="ECO:0000313" key="14">
    <source>
        <dbReference type="EMBL" id="RLJ68572.1"/>
    </source>
</evidence>
<comment type="pathway">
    <text evidence="2">Cofactor biosynthesis; biotin biosynthesis.</text>
</comment>
<protein>
    <recommendedName>
        <fullName evidence="5">8-amino-7-oxononanoate synthase</fullName>
        <ecNumber evidence="5">2.3.1.47</ecNumber>
    </recommendedName>
    <alternativeName>
        <fullName evidence="9">7-keto-8-amino-pelargonic acid synthase</fullName>
    </alternativeName>
    <alternativeName>
        <fullName evidence="10">8-amino-7-ketopelargonate synthase</fullName>
    </alternativeName>
</protein>
<keyword evidence="7" id="KW-0093">Biotin biosynthesis</keyword>
<evidence type="ECO:0000313" key="15">
    <source>
        <dbReference type="Proteomes" id="UP000268908"/>
    </source>
</evidence>
<dbReference type="GO" id="GO:0008710">
    <property type="term" value="F:8-amino-7-oxononanoate synthase activity"/>
    <property type="evidence" value="ECO:0007669"/>
    <property type="project" value="UniProtKB-EC"/>
</dbReference>
<dbReference type="GO" id="GO:0030170">
    <property type="term" value="F:pyridoxal phosphate binding"/>
    <property type="evidence" value="ECO:0007669"/>
    <property type="project" value="InterPro"/>
</dbReference>
<evidence type="ECO:0000256" key="4">
    <source>
        <dbReference type="ARBA" id="ARBA00011738"/>
    </source>
</evidence>
<dbReference type="RefSeq" id="WP_121240459.1">
    <property type="nucleotide sequence ID" value="NZ_BHVV01000002.1"/>
</dbReference>
<feature type="domain" description="Aminotransferase class I/classII large" evidence="13">
    <location>
        <begin position="32"/>
        <end position="370"/>
    </location>
</feature>
<evidence type="ECO:0000256" key="5">
    <source>
        <dbReference type="ARBA" id="ARBA00013187"/>
    </source>
</evidence>
<evidence type="ECO:0000256" key="2">
    <source>
        <dbReference type="ARBA" id="ARBA00004746"/>
    </source>
</evidence>
<dbReference type="Gene3D" id="3.90.1150.10">
    <property type="entry name" value="Aspartate Aminotransferase, domain 1"/>
    <property type="match status" value="1"/>
</dbReference>
<dbReference type="InterPro" id="IPR001917">
    <property type="entry name" value="Aminotrans_II_pyridoxalP_BS"/>
</dbReference>
<comment type="caution">
    <text evidence="14">The sequence shown here is derived from an EMBL/GenBank/DDBJ whole genome shotgun (WGS) entry which is preliminary data.</text>
</comment>
<keyword evidence="8 12" id="KW-0663">Pyridoxal phosphate</keyword>
<evidence type="ECO:0000256" key="3">
    <source>
        <dbReference type="ARBA" id="ARBA00010008"/>
    </source>
</evidence>
<evidence type="ECO:0000256" key="9">
    <source>
        <dbReference type="ARBA" id="ARBA00032610"/>
    </source>
</evidence>
<dbReference type="GO" id="GO:0009102">
    <property type="term" value="P:biotin biosynthetic process"/>
    <property type="evidence" value="ECO:0007669"/>
    <property type="project" value="UniProtKB-KW"/>
</dbReference>
<name>A0A497XKQ6_9PROT</name>
<evidence type="ECO:0000256" key="11">
    <source>
        <dbReference type="ARBA" id="ARBA00047715"/>
    </source>
</evidence>
<dbReference type="Gene3D" id="3.40.640.10">
    <property type="entry name" value="Type I PLP-dependent aspartate aminotransferase-like (Major domain)"/>
    <property type="match status" value="1"/>
</dbReference>
<evidence type="ECO:0000259" key="13">
    <source>
        <dbReference type="Pfam" id="PF00155"/>
    </source>
</evidence>
<dbReference type="InterPro" id="IPR015424">
    <property type="entry name" value="PyrdxlP-dep_Trfase"/>
</dbReference>
<comment type="similarity">
    <text evidence="3">Belongs to the class-II pyridoxal-phosphate-dependent aminotransferase family. BioF subfamily.</text>
</comment>
<dbReference type="SUPFAM" id="SSF53383">
    <property type="entry name" value="PLP-dependent transferases"/>
    <property type="match status" value="1"/>
</dbReference>
<comment type="cofactor">
    <cofactor evidence="1 12">
        <name>pyridoxal 5'-phosphate</name>
        <dbReference type="ChEBI" id="CHEBI:597326"/>
    </cofactor>
</comment>
<dbReference type="EC" id="2.3.1.47" evidence="5"/>
<organism evidence="14 15">
    <name type="scientific">Sulfurisoma sediminicola</name>
    <dbReference type="NCBI Taxonomy" id="1381557"/>
    <lineage>
        <taxon>Bacteria</taxon>
        <taxon>Pseudomonadati</taxon>
        <taxon>Pseudomonadota</taxon>
        <taxon>Betaproteobacteria</taxon>
        <taxon>Nitrosomonadales</taxon>
        <taxon>Sterolibacteriaceae</taxon>
        <taxon>Sulfurisoma</taxon>
    </lineage>
</organism>
<gene>
    <name evidence="14" type="ORF">DFR35_1140</name>
</gene>
<dbReference type="EMBL" id="RCCI01000004">
    <property type="protein sequence ID" value="RLJ68572.1"/>
    <property type="molecule type" value="Genomic_DNA"/>
</dbReference>
<sequence>MADLDHLIHARLAALAASRQRRVFRVPDPLLIDVSSNDYLGLSRHPLLVERACAWTRRHGAGSRASRLVTGTSREVLELEARLAAFKGAEAALVFASGFQLNSSVLPALFELGAGTHRPLVFTDRLNHASLHAGCRGLRQIRYRHNDLAHLEELLNVHRGELRFIVTESVFSMDGDRADVPALAALAERHDAILYLDEAHATGVLGPAGRGLAMLAPGKVPVVMGTLGKALGGAGAYVAGSRALIDWLINRCAGFIYSTAPQPAAFGALDAALDLVPDMEVERARLATMADALRAALHARGIDTLASSTQIVPAVIGSEEAALAAARRLEEAGVLAVAIRPPTVPAGSARLRFALSAALSDAQFERVLAAVATL</sequence>
<evidence type="ECO:0000256" key="7">
    <source>
        <dbReference type="ARBA" id="ARBA00022756"/>
    </source>
</evidence>
<evidence type="ECO:0000256" key="12">
    <source>
        <dbReference type="RuleBase" id="RU003693"/>
    </source>
</evidence>
<dbReference type="Proteomes" id="UP000268908">
    <property type="component" value="Unassembled WGS sequence"/>
</dbReference>
<dbReference type="AlphaFoldDB" id="A0A497XKQ6"/>
<comment type="catalytic activity">
    <reaction evidence="11">
        <text>6-carboxyhexanoyl-[ACP] + L-alanine + H(+) = (8S)-8-amino-7-oxononanoate + holo-[ACP] + CO2</text>
        <dbReference type="Rhea" id="RHEA:42288"/>
        <dbReference type="Rhea" id="RHEA-COMP:9685"/>
        <dbReference type="Rhea" id="RHEA-COMP:9955"/>
        <dbReference type="ChEBI" id="CHEBI:15378"/>
        <dbReference type="ChEBI" id="CHEBI:16526"/>
        <dbReference type="ChEBI" id="CHEBI:57972"/>
        <dbReference type="ChEBI" id="CHEBI:64479"/>
        <dbReference type="ChEBI" id="CHEBI:78846"/>
        <dbReference type="ChEBI" id="CHEBI:149468"/>
        <dbReference type="EC" id="2.3.1.47"/>
    </reaction>
</comment>
<proteinExistence type="inferred from homology"/>
<dbReference type="Pfam" id="PF00155">
    <property type="entry name" value="Aminotran_1_2"/>
    <property type="match status" value="1"/>
</dbReference>
<keyword evidence="6" id="KW-0808">Transferase</keyword>
<reference evidence="14 15" key="1">
    <citation type="submission" date="2018-10" db="EMBL/GenBank/DDBJ databases">
        <title>Genomic Encyclopedia of Type Strains, Phase IV (KMG-IV): sequencing the most valuable type-strain genomes for metagenomic binning, comparative biology and taxonomic classification.</title>
        <authorList>
            <person name="Goeker M."/>
        </authorList>
    </citation>
    <scope>NUCLEOTIDE SEQUENCE [LARGE SCALE GENOMIC DNA]</scope>
    <source>
        <strain evidence="14 15">DSM 26916</strain>
    </source>
</reference>
<dbReference type="InterPro" id="IPR050087">
    <property type="entry name" value="AON_synthase_class-II"/>
</dbReference>
<dbReference type="InterPro" id="IPR015422">
    <property type="entry name" value="PyrdxlP-dep_Trfase_small"/>
</dbReference>
<dbReference type="PANTHER" id="PTHR13693">
    <property type="entry name" value="CLASS II AMINOTRANSFERASE/8-AMINO-7-OXONONANOATE SYNTHASE"/>
    <property type="match status" value="1"/>
</dbReference>
<comment type="subunit">
    <text evidence="4">Homodimer.</text>
</comment>